<evidence type="ECO:0000256" key="2">
    <source>
        <dbReference type="SAM" id="MobiDB-lite"/>
    </source>
</evidence>
<dbReference type="OrthoDB" id="5862292at2759"/>
<sequence length="287" mass="33381">MQLDLIDKLQTEFEDARTKANKKEVEKELEEIETQTKFTEAIANANEMMFMLGARLTEAKNHAEKLARKLGVELPRKFEANRERQPETSQNREVNDEVINPNDAQWLSEDNSEYSRDSVEEDIACRTLKPKQLSLPRLWGDEEEFPEFWAIYETLVHQNKVLSTVEKMLLLRDSLKGRAEMTIKGIQLIPQNYKWMIDTLKKKYGNKPVNRAKIVQKLVDLPCAKNNAESCTNIFDKIRMLINQMISAGQDILSMQDAMWTEKILEKFPYSIVKNVLISIQDMPEVK</sequence>
<accession>A0A0B1S9B1</accession>
<evidence type="ECO:0000313" key="4">
    <source>
        <dbReference type="Proteomes" id="UP000053660"/>
    </source>
</evidence>
<protein>
    <submittedName>
        <fullName evidence="3">Uncharacterized protein</fullName>
    </submittedName>
</protein>
<dbReference type="Pfam" id="PF03564">
    <property type="entry name" value="DUF1759"/>
    <property type="match status" value="1"/>
</dbReference>
<dbReference type="PANTHER" id="PTHR22954">
    <property type="entry name" value="RETROVIRAL PROTEASE-RELATED"/>
    <property type="match status" value="1"/>
</dbReference>
<dbReference type="InterPro" id="IPR005312">
    <property type="entry name" value="DUF1759"/>
</dbReference>
<name>A0A0B1S9B1_OESDE</name>
<feature type="coiled-coil region" evidence="1">
    <location>
        <begin position="6"/>
        <end position="42"/>
    </location>
</feature>
<evidence type="ECO:0000256" key="1">
    <source>
        <dbReference type="SAM" id="Coils"/>
    </source>
</evidence>
<feature type="region of interest" description="Disordered" evidence="2">
    <location>
        <begin position="77"/>
        <end position="115"/>
    </location>
</feature>
<keyword evidence="1" id="KW-0175">Coiled coil</keyword>
<proteinExistence type="predicted"/>
<organism evidence="3 4">
    <name type="scientific">Oesophagostomum dentatum</name>
    <name type="common">Nodular worm</name>
    <dbReference type="NCBI Taxonomy" id="61180"/>
    <lineage>
        <taxon>Eukaryota</taxon>
        <taxon>Metazoa</taxon>
        <taxon>Ecdysozoa</taxon>
        <taxon>Nematoda</taxon>
        <taxon>Chromadorea</taxon>
        <taxon>Rhabditida</taxon>
        <taxon>Rhabditina</taxon>
        <taxon>Rhabditomorpha</taxon>
        <taxon>Strongyloidea</taxon>
        <taxon>Strongylidae</taxon>
        <taxon>Oesophagostomum</taxon>
    </lineage>
</organism>
<feature type="non-terminal residue" evidence="3">
    <location>
        <position position="287"/>
    </location>
</feature>
<dbReference type="Proteomes" id="UP000053660">
    <property type="component" value="Unassembled WGS sequence"/>
</dbReference>
<dbReference type="PANTHER" id="PTHR22954:SF3">
    <property type="entry name" value="PROTEIN CBG08539"/>
    <property type="match status" value="1"/>
</dbReference>
<evidence type="ECO:0000313" key="3">
    <source>
        <dbReference type="EMBL" id="KHJ80491.1"/>
    </source>
</evidence>
<gene>
    <name evidence="3" type="ORF">OESDEN_19834</name>
</gene>
<keyword evidence="4" id="KW-1185">Reference proteome</keyword>
<dbReference type="AlphaFoldDB" id="A0A0B1S9B1"/>
<reference evidence="3 4" key="1">
    <citation type="submission" date="2014-03" db="EMBL/GenBank/DDBJ databases">
        <title>Draft genome of the hookworm Oesophagostomum dentatum.</title>
        <authorList>
            <person name="Mitreva M."/>
        </authorList>
    </citation>
    <scope>NUCLEOTIDE SEQUENCE [LARGE SCALE GENOMIC DNA]</scope>
    <source>
        <strain evidence="3 4">OD-Hann</strain>
    </source>
</reference>
<dbReference type="EMBL" id="KN600488">
    <property type="protein sequence ID" value="KHJ80491.1"/>
    <property type="molecule type" value="Genomic_DNA"/>
</dbReference>
<feature type="compositionally biased region" description="Basic and acidic residues" evidence="2">
    <location>
        <begin position="77"/>
        <end position="86"/>
    </location>
</feature>